<proteinExistence type="inferred from homology"/>
<comment type="caution">
    <text evidence="5">Lacks conserved residue(s) required for the propagation of feature annotation.</text>
</comment>
<dbReference type="InterPro" id="IPR003451">
    <property type="entry name" value="LytB/IspH"/>
</dbReference>
<dbReference type="UniPathway" id="UPA00056">
    <property type="reaction ID" value="UER00097"/>
</dbReference>
<evidence type="ECO:0000256" key="3">
    <source>
        <dbReference type="ARBA" id="ARBA00023004"/>
    </source>
</evidence>
<evidence type="ECO:0000313" key="7">
    <source>
        <dbReference type="Proteomes" id="UP000005496"/>
    </source>
</evidence>
<dbReference type="eggNOG" id="COG0761">
    <property type="taxonomic scope" value="Bacteria"/>
</dbReference>
<feature type="binding site" evidence="5">
    <location>
        <position position="127"/>
    </location>
    <ligand>
        <name>(2E)-4-hydroxy-3-methylbut-2-enyl diphosphate</name>
        <dbReference type="ChEBI" id="CHEBI:128753"/>
    </ligand>
</feature>
<feature type="active site" description="Proton donor" evidence="5">
    <location>
        <position position="129"/>
    </location>
</feature>
<dbReference type="PANTHER" id="PTHR30426:SF0">
    <property type="entry name" value="4-HYDROXY-3-METHYLBUT-2-ENYL DIPHOSPHATE REDUCTASE"/>
    <property type="match status" value="1"/>
</dbReference>
<comment type="similarity">
    <text evidence="5">Belongs to the IspH family.</text>
</comment>
<accession>D6SMQ6</accession>
<feature type="binding site" evidence="5">
    <location>
        <position position="44"/>
    </location>
    <ligand>
        <name>isopentenyl diphosphate</name>
        <dbReference type="ChEBI" id="CHEBI:128769"/>
    </ligand>
</feature>
<evidence type="ECO:0000256" key="1">
    <source>
        <dbReference type="ARBA" id="ARBA00022485"/>
    </source>
</evidence>
<comment type="caution">
    <text evidence="6">The sequence shown here is derived from an EMBL/GenBank/DDBJ whole genome shotgun (WGS) entry which is preliminary data.</text>
</comment>
<feature type="binding site" evidence="5">
    <location>
        <position position="268"/>
    </location>
    <ligand>
        <name>dimethylallyl diphosphate</name>
        <dbReference type="ChEBI" id="CHEBI:57623"/>
    </ligand>
</feature>
<evidence type="ECO:0000256" key="4">
    <source>
        <dbReference type="ARBA" id="ARBA00023014"/>
    </source>
</evidence>
<dbReference type="GO" id="GO:0019288">
    <property type="term" value="P:isopentenyl diphosphate biosynthetic process, methylerythritol 4-phosphate pathway"/>
    <property type="evidence" value="ECO:0007669"/>
    <property type="project" value="UniProtKB-UniRule"/>
</dbReference>
<evidence type="ECO:0000256" key="2">
    <source>
        <dbReference type="ARBA" id="ARBA00022723"/>
    </source>
</evidence>
<dbReference type="AlphaFoldDB" id="D6SMQ6"/>
<feature type="binding site" evidence="5">
    <location>
        <position position="268"/>
    </location>
    <ligand>
        <name>isopentenyl diphosphate</name>
        <dbReference type="ChEBI" id="CHEBI:128769"/>
    </ligand>
</feature>
<dbReference type="UniPathway" id="UPA00059">
    <property type="reaction ID" value="UER00105"/>
</dbReference>
<dbReference type="RefSeq" id="WP_008869095.1">
    <property type="nucleotide sequence ID" value="NZ_ACJN02000001.1"/>
</dbReference>
<feature type="binding site" evidence="5">
    <location>
        <position position="226"/>
    </location>
    <ligand>
        <name>(2E)-4-hydroxy-3-methylbut-2-enyl diphosphate</name>
        <dbReference type="ChEBI" id="CHEBI:128753"/>
    </ligand>
</feature>
<feature type="binding site" evidence="5">
    <location>
        <position position="268"/>
    </location>
    <ligand>
        <name>(2E)-4-hydroxy-3-methylbut-2-enyl diphosphate</name>
        <dbReference type="ChEBI" id="CHEBI:128753"/>
    </ligand>
</feature>
<dbReference type="Proteomes" id="UP000005496">
    <property type="component" value="Unassembled WGS sequence"/>
</dbReference>
<dbReference type="GO" id="GO:0016114">
    <property type="term" value="P:terpenoid biosynthetic process"/>
    <property type="evidence" value="ECO:0007669"/>
    <property type="project" value="UniProtKB-UniRule"/>
</dbReference>
<comment type="pathway">
    <text evidence="5">Isoprenoid biosynthesis; isopentenyl diphosphate biosynthesis via DXP pathway; isopentenyl diphosphate from 1-deoxy-D-xylulose 5-phosphate: step 6/6.</text>
</comment>
<dbReference type="Gene3D" id="3.40.50.11270">
    <property type="match status" value="1"/>
</dbReference>
<dbReference type="HAMAP" id="MF_00191">
    <property type="entry name" value="IspH"/>
    <property type="match status" value="1"/>
</dbReference>
<feature type="binding site" evidence="5">
    <location>
        <position position="127"/>
    </location>
    <ligand>
        <name>dimethylallyl diphosphate</name>
        <dbReference type="ChEBI" id="CHEBI:57623"/>
    </ligand>
</feature>
<feature type="binding site" evidence="5">
    <location>
        <position position="44"/>
    </location>
    <ligand>
        <name>dimethylallyl diphosphate</name>
        <dbReference type="ChEBI" id="CHEBI:57623"/>
    </ligand>
</feature>
<organism evidence="6 7">
    <name type="scientific">Desulfonatronospira thiodismutans ASO3-1</name>
    <dbReference type="NCBI Taxonomy" id="555779"/>
    <lineage>
        <taxon>Bacteria</taxon>
        <taxon>Pseudomonadati</taxon>
        <taxon>Thermodesulfobacteriota</taxon>
        <taxon>Desulfovibrionia</taxon>
        <taxon>Desulfovibrionales</taxon>
        <taxon>Desulfonatronovibrionaceae</taxon>
        <taxon>Desulfonatronospira</taxon>
    </lineage>
</organism>
<comment type="catalytic activity">
    <reaction evidence="5">
        <text>isopentenyl diphosphate + 2 oxidized [2Fe-2S]-[ferredoxin] + H2O = (2E)-4-hydroxy-3-methylbut-2-enyl diphosphate + 2 reduced [2Fe-2S]-[ferredoxin] + 2 H(+)</text>
        <dbReference type="Rhea" id="RHEA:24488"/>
        <dbReference type="Rhea" id="RHEA-COMP:10000"/>
        <dbReference type="Rhea" id="RHEA-COMP:10001"/>
        <dbReference type="ChEBI" id="CHEBI:15377"/>
        <dbReference type="ChEBI" id="CHEBI:15378"/>
        <dbReference type="ChEBI" id="CHEBI:33737"/>
        <dbReference type="ChEBI" id="CHEBI:33738"/>
        <dbReference type="ChEBI" id="CHEBI:128753"/>
        <dbReference type="ChEBI" id="CHEBI:128769"/>
        <dbReference type="EC" id="1.17.7.4"/>
    </reaction>
</comment>
<feature type="binding site" evidence="5">
    <location>
        <position position="224"/>
    </location>
    <ligand>
        <name>dimethylallyl diphosphate</name>
        <dbReference type="ChEBI" id="CHEBI:57623"/>
    </ligand>
</feature>
<protein>
    <recommendedName>
        <fullName evidence="5">4-hydroxy-3-methylbut-2-enyl diphosphate reductase</fullName>
        <shortName evidence="5">HMBPP reductase</shortName>
        <ecNumber evidence="5">1.17.7.4</ecNumber>
    </recommendedName>
</protein>
<feature type="binding site" evidence="5">
    <location>
        <position position="77"/>
    </location>
    <ligand>
        <name>(2E)-4-hydroxy-3-methylbut-2-enyl diphosphate</name>
        <dbReference type="ChEBI" id="CHEBI:128753"/>
    </ligand>
</feature>
<reference evidence="6" key="1">
    <citation type="submission" date="2010-05" db="EMBL/GenBank/DDBJ databases">
        <title>The draft genome of Desulfonatronospira thiodismutans ASO3-1.</title>
        <authorList>
            <consortium name="US DOE Joint Genome Institute (JGI-PGF)"/>
            <person name="Lucas S."/>
            <person name="Copeland A."/>
            <person name="Lapidus A."/>
            <person name="Cheng J.-F."/>
            <person name="Bruce D."/>
            <person name="Goodwin L."/>
            <person name="Pitluck S."/>
            <person name="Chertkov O."/>
            <person name="Brettin T."/>
            <person name="Detter J.C."/>
            <person name="Han C."/>
            <person name="Land M.L."/>
            <person name="Hauser L."/>
            <person name="Kyrpides N."/>
            <person name="Mikhailova N."/>
            <person name="Muyzer G."/>
            <person name="Woyke T."/>
        </authorList>
    </citation>
    <scope>NUCLEOTIDE SEQUENCE [LARGE SCALE GENOMIC DNA]</scope>
    <source>
        <strain evidence="6">ASO3-1</strain>
    </source>
</reference>
<feature type="binding site" evidence="5">
    <location>
        <position position="99"/>
    </location>
    <ligand>
        <name>[4Fe-4S] cluster</name>
        <dbReference type="ChEBI" id="CHEBI:49883"/>
    </ligand>
</feature>
<dbReference type="GO" id="GO:0051745">
    <property type="term" value="F:4-hydroxy-3-methylbut-2-enyl diphosphate reductase activity"/>
    <property type="evidence" value="ECO:0007669"/>
    <property type="project" value="UniProtKB-UniRule"/>
</dbReference>
<comment type="catalytic activity">
    <reaction evidence="5">
        <text>dimethylallyl diphosphate + 2 oxidized [2Fe-2S]-[ferredoxin] + H2O = (2E)-4-hydroxy-3-methylbut-2-enyl diphosphate + 2 reduced [2Fe-2S]-[ferredoxin] + 2 H(+)</text>
        <dbReference type="Rhea" id="RHEA:24825"/>
        <dbReference type="Rhea" id="RHEA-COMP:10000"/>
        <dbReference type="Rhea" id="RHEA-COMP:10001"/>
        <dbReference type="ChEBI" id="CHEBI:15377"/>
        <dbReference type="ChEBI" id="CHEBI:15378"/>
        <dbReference type="ChEBI" id="CHEBI:33737"/>
        <dbReference type="ChEBI" id="CHEBI:33738"/>
        <dbReference type="ChEBI" id="CHEBI:57623"/>
        <dbReference type="ChEBI" id="CHEBI:128753"/>
        <dbReference type="EC" id="1.17.7.4"/>
    </reaction>
</comment>
<keyword evidence="3 5" id="KW-0408">Iron</keyword>
<comment type="function">
    <text evidence="5">Catalyzes the conversion of 1-hydroxy-2-methyl-2-(E)-butenyl 4-diphosphate (HMBPP) into a mixture of isopentenyl diphosphate (IPP) and dimethylallyl diphosphate (DMAPP). Acts in the terminal step of the DOXP/MEP pathway for isoprenoid precursor biosynthesis.</text>
</comment>
<keyword evidence="7" id="KW-1185">Reference proteome</keyword>
<feature type="binding site" evidence="5">
    <location>
        <position position="44"/>
    </location>
    <ligand>
        <name>(2E)-4-hydroxy-3-methylbut-2-enyl diphosphate</name>
        <dbReference type="ChEBI" id="CHEBI:128753"/>
    </ligand>
</feature>
<comment type="pathway">
    <text evidence="5">Isoprenoid biosynthesis; dimethylallyl diphosphate biosynthesis; dimethylallyl diphosphate from (2E)-4-hydroxy-3-methylbutenyl diphosphate: step 1/1.</text>
</comment>
<dbReference type="EMBL" id="ACJN02000001">
    <property type="protein sequence ID" value="EFI35967.1"/>
    <property type="molecule type" value="Genomic_DNA"/>
</dbReference>
<feature type="binding site" evidence="5">
    <location>
        <position position="226"/>
    </location>
    <ligand>
        <name>dimethylallyl diphosphate</name>
        <dbReference type="ChEBI" id="CHEBI:57623"/>
    </ligand>
</feature>
<feature type="binding site" evidence="5">
    <location>
        <position position="224"/>
    </location>
    <ligand>
        <name>(2E)-4-hydroxy-3-methylbut-2-enyl diphosphate</name>
        <dbReference type="ChEBI" id="CHEBI:128753"/>
    </ligand>
</feature>
<dbReference type="EC" id="1.17.7.4" evidence="5"/>
<keyword evidence="5" id="KW-0414">Isoprene biosynthesis</keyword>
<feature type="binding site" evidence="5">
    <location>
        <position position="224"/>
    </location>
    <ligand>
        <name>isopentenyl diphosphate</name>
        <dbReference type="ChEBI" id="CHEBI:128769"/>
    </ligand>
</feature>
<keyword evidence="1 5" id="KW-0004">4Fe-4S</keyword>
<dbReference type="OrthoDB" id="9804068at2"/>
<keyword evidence="2 5" id="KW-0479">Metal-binding</keyword>
<dbReference type="GO" id="GO:0046872">
    <property type="term" value="F:metal ion binding"/>
    <property type="evidence" value="ECO:0007669"/>
    <property type="project" value="UniProtKB-KW"/>
</dbReference>
<gene>
    <name evidence="5" type="primary">ispH</name>
    <name evidence="6" type="ORF">Dthio_PD3409</name>
</gene>
<feature type="binding site" evidence="5">
    <location>
        <position position="77"/>
    </location>
    <ligand>
        <name>dimethylallyl diphosphate</name>
        <dbReference type="ChEBI" id="CHEBI:57623"/>
    </ligand>
</feature>
<dbReference type="NCBIfam" id="TIGR00216">
    <property type="entry name" value="ispH_lytB"/>
    <property type="match status" value="1"/>
</dbReference>
<evidence type="ECO:0000313" key="6">
    <source>
        <dbReference type="EMBL" id="EFI35967.1"/>
    </source>
</evidence>
<sequence>MSTQVLLAESAGFCMGVSLALGKLDKALENQTSQRIFTYGPIIHNPQVLEYYHGKGVKIIDNWDEPRPGDMVLIRAHGVPLQVEEKLREKNIDILDATCPKVKKAQLLIYKNSAVSDRLLIYGELDHPEVKGLLSYAQCEAFLFENMQEFKKIALAPKDRYCLVSQTTQDRQEFLSIASELKHSQGNEIITLDTICDATKDRQNETIKIAGQVECMFVVGGRNSGNTRRLYQVARKYCPRCLHIETKEEIDPEMVKGCSKVGLTAGASTPNSTIQSIYQYLHRIINSQDPSLTTRRS</sequence>
<dbReference type="GO" id="GO:0050992">
    <property type="term" value="P:dimethylallyl diphosphate biosynthetic process"/>
    <property type="evidence" value="ECO:0007669"/>
    <property type="project" value="UniProtKB-UniRule"/>
</dbReference>
<feature type="binding site" evidence="5">
    <location>
        <position position="226"/>
    </location>
    <ligand>
        <name>isopentenyl diphosphate</name>
        <dbReference type="ChEBI" id="CHEBI:128769"/>
    </ligand>
</feature>
<comment type="cofactor">
    <cofactor evidence="5">
        <name>[4Fe-4S] cluster</name>
        <dbReference type="ChEBI" id="CHEBI:49883"/>
    </cofactor>
    <text evidence="5">Binds 1 [4Fe-4S] cluster per subunit.</text>
</comment>
<keyword evidence="4 5" id="KW-0411">Iron-sulfur</keyword>
<dbReference type="PANTHER" id="PTHR30426">
    <property type="entry name" value="4-HYDROXY-3-METHYLBUT-2-ENYL DIPHOSPHATE REDUCTASE"/>
    <property type="match status" value="1"/>
</dbReference>
<keyword evidence="5 6" id="KW-0560">Oxidoreductase</keyword>
<feature type="binding site" evidence="5">
    <location>
        <position position="77"/>
    </location>
    <ligand>
        <name>isopentenyl diphosphate</name>
        <dbReference type="ChEBI" id="CHEBI:128769"/>
    </ligand>
</feature>
<evidence type="ECO:0000256" key="5">
    <source>
        <dbReference type="HAMAP-Rule" id="MF_00191"/>
    </source>
</evidence>
<dbReference type="GO" id="GO:0051539">
    <property type="term" value="F:4 iron, 4 sulfur cluster binding"/>
    <property type="evidence" value="ECO:0007669"/>
    <property type="project" value="UniProtKB-UniRule"/>
</dbReference>
<dbReference type="Pfam" id="PF02401">
    <property type="entry name" value="LYTB"/>
    <property type="match status" value="1"/>
</dbReference>
<feature type="binding site" evidence="5">
    <location>
        <position position="196"/>
    </location>
    <ligand>
        <name>[4Fe-4S] cluster</name>
        <dbReference type="ChEBI" id="CHEBI:49883"/>
    </ligand>
</feature>
<dbReference type="CDD" id="cd13944">
    <property type="entry name" value="lytB_ispH"/>
    <property type="match status" value="1"/>
</dbReference>
<name>D6SMQ6_9BACT</name>
<feature type="binding site" evidence="5">
    <location>
        <position position="14"/>
    </location>
    <ligand>
        <name>[4Fe-4S] cluster</name>
        <dbReference type="ChEBI" id="CHEBI:49883"/>
    </ligand>
</feature>
<feature type="binding site" evidence="5">
    <location>
        <position position="167"/>
    </location>
    <ligand>
        <name>(2E)-4-hydroxy-3-methylbut-2-enyl diphosphate</name>
        <dbReference type="ChEBI" id="CHEBI:128753"/>
    </ligand>
</feature>
<dbReference type="Gene3D" id="3.40.1010.20">
    <property type="entry name" value="4-hydroxy-3-methylbut-2-enyl diphosphate reductase, catalytic domain"/>
    <property type="match status" value="2"/>
</dbReference>
<feature type="binding site" evidence="5">
    <location>
        <position position="127"/>
    </location>
    <ligand>
        <name>isopentenyl diphosphate</name>
        <dbReference type="ChEBI" id="CHEBI:128769"/>
    </ligand>
</feature>